<reference evidence="1 2" key="1">
    <citation type="submission" date="2016-12" db="EMBL/GenBank/DDBJ databases">
        <authorList>
            <person name="Song W.-J."/>
            <person name="Kurnit D.M."/>
        </authorList>
    </citation>
    <scope>NUCLEOTIDE SEQUENCE [LARGE SCALE GENOMIC DNA]</scope>
    <source>
        <strain evidence="1 2">ATCC 43942</strain>
    </source>
</reference>
<name>A0A1Z2SL39_VIBGA</name>
<dbReference type="AlphaFoldDB" id="A0A1Z2SL39"/>
<organism evidence="1 2">
    <name type="scientific">Vibrio gazogenes</name>
    <dbReference type="NCBI Taxonomy" id="687"/>
    <lineage>
        <taxon>Bacteria</taxon>
        <taxon>Pseudomonadati</taxon>
        <taxon>Pseudomonadota</taxon>
        <taxon>Gammaproteobacteria</taxon>
        <taxon>Vibrionales</taxon>
        <taxon>Vibrionaceae</taxon>
        <taxon>Vibrio</taxon>
    </lineage>
</organism>
<accession>A0A1Z2SL39</accession>
<dbReference type="EMBL" id="CP018836">
    <property type="protein sequence ID" value="ASA57923.1"/>
    <property type="molecule type" value="Genomic_DNA"/>
</dbReference>
<gene>
    <name evidence="1" type="ORF">BSQ33_19630</name>
</gene>
<evidence type="ECO:0000313" key="2">
    <source>
        <dbReference type="Proteomes" id="UP000196708"/>
    </source>
</evidence>
<dbReference type="OrthoDB" id="7065552at2"/>
<evidence type="ECO:0000313" key="1">
    <source>
        <dbReference type="EMBL" id="ASA57923.1"/>
    </source>
</evidence>
<dbReference type="RefSeq" id="WP_021021114.1">
    <property type="nucleotide sequence ID" value="NZ_CP018836.1"/>
</dbReference>
<dbReference type="KEGG" id="vga:BSQ33_19630"/>
<dbReference type="Proteomes" id="UP000196708">
    <property type="component" value="Chromosome 2"/>
</dbReference>
<protein>
    <submittedName>
        <fullName evidence="1">Uncharacterized protein</fullName>
    </submittedName>
</protein>
<proteinExistence type="predicted"/>
<sequence length="84" mass="9804">MTGRCDIPVSDALDQLEELISRVVLHDDEKIELLKILGDSKARKTIPMREIHRRIMAYRKAYGIYTPFSESERNLLKSLLIFWG</sequence>